<dbReference type="GO" id="GO:0006457">
    <property type="term" value="P:protein folding"/>
    <property type="evidence" value="ECO:0007669"/>
    <property type="project" value="InterPro"/>
</dbReference>
<feature type="coiled-coil region" evidence="11">
    <location>
        <begin position="210"/>
        <end position="237"/>
    </location>
</feature>
<evidence type="ECO:0000256" key="4">
    <source>
        <dbReference type="ARBA" id="ARBA00004123"/>
    </source>
</evidence>
<dbReference type="GO" id="GO:0061630">
    <property type="term" value="F:ubiquitin protein ligase activity"/>
    <property type="evidence" value="ECO:0007669"/>
    <property type="project" value="UniProtKB-EC"/>
</dbReference>
<dbReference type="InterPro" id="IPR029000">
    <property type="entry name" value="Cyclophilin-like_dom_sf"/>
</dbReference>
<dbReference type="FunFam" id="3.30.40.10:FF:000079">
    <property type="entry name" value="Peptidyl-prolyl cis-trans isomerase 2"/>
    <property type="match status" value="1"/>
</dbReference>
<dbReference type="AlphaFoldDB" id="A0A914XTU3"/>
<feature type="compositionally biased region" description="Basic and acidic residues" evidence="12">
    <location>
        <begin position="457"/>
        <end position="469"/>
    </location>
</feature>
<evidence type="ECO:0000259" key="14">
    <source>
        <dbReference type="PROSITE" id="PS51698"/>
    </source>
</evidence>
<comment type="function">
    <text evidence="3">May catalyze the cis-trans isomerization of proline imidic peptide bonds in oligopeptides thereby assisting the folding of proteins. May also function as a chaperone, playing a role in intracellular transport of proteins. May also have a protein ubiquitin ligase activity acting as an E3 ubiquitin protein ligase or as a ubiquitin-ubiquitin ligase promoting elongation of ubiquitin chains on proteins.</text>
</comment>
<evidence type="ECO:0000313" key="15">
    <source>
        <dbReference type="Proteomes" id="UP000887577"/>
    </source>
</evidence>
<dbReference type="WBParaSite" id="PSU_v2.g10681.t1">
    <property type="protein sequence ID" value="PSU_v2.g10681.t1"/>
    <property type="gene ID" value="PSU_v2.g10681"/>
</dbReference>
<dbReference type="InterPro" id="IPR002130">
    <property type="entry name" value="Cyclophilin-type_PPIase_dom"/>
</dbReference>
<evidence type="ECO:0000256" key="12">
    <source>
        <dbReference type="SAM" id="MobiDB-lite"/>
    </source>
</evidence>
<dbReference type="PANTHER" id="PTHR45625:SF1">
    <property type="entry name" value="RING-TYPE E3 UBIQUITIN-PROTEIN LIGASE PPIL2"/>
    <property type="match status" value="1"/>
</dbReference>
<evidence type="ECO:0000259" key="13">
    <source>
        <dbReference type="PROSITE" id="PS50072"/>
    </source>
</evidence>
<comment type="similarity">
    <text evidence="5">Belongs to the cyclophilin-type PPIase family. PPIL2 subfamily.</text>
</comment>
<dbReference type="PROSITE" id="PS50072">
    <property type="entry name" value="CSA_PPIASE_2"/>
    <property type="match status" value="1"/>
</dbReference>
<proteinExistence type="inferred from homology"/>
<dbReference type="PROSITE" id="PS00170">
    <property type="entry name" value="CSA_PPIASE_1"/>
    <property type="match status" value="1"/>
</dbReference>
<dbReference type="Pfam" id="PF04641">
    <property type="entry name" value="Rtf2"/>
    <property type="match status" value="1"/>
</dbReference>
<keyword evidence="7" id="KW-0833">Ubl conjugation pathway</keyword>
<dbReference type="Pfam" id="PF00160">
    <property type="entry name" value="Pro_isomerase"/>
    <property type="match status" value="1"/>
</dbReference>
<dbReference type="InterPro" id="IPR020892">
    <property type="entry name" value="Cyclophilin-type_PPIase_CS"/>
</dbReference>
<evidence type="ECO:0000256" key="5">
    <source>
        <dbReference type="ARBA" id="ARBA00007930"/>
    </source>
</evidence>
<dbReference type="Gene3D" id="2.40.100.10">
    <property type="entry name" value="Cyclophilin-like"/>
    <property type="match status" value="1"/>
</dbReference>
<protein>
    <submittedName>
        <fullName evidence="16">RING-type E3 ubiquitin transferase</fullName>
    </submittedName>
</protein>
<evidence type="ECO:0000256" key="7">
    <source>
        <dbReference type="ARBA" id="ARBA00022786"/>
    </source>
</evidence>
<name>A0A914XTU3_9BILA</name>
<keyword evidence="10" id="KW-0539">Nucleus</keyword>
<dbReference type="PRINTS" id="PR00153">
    <property type="entry name" value="CSAPPISMRASE"/>
</dbReference>
<feature type="region of interest" description="Disordered" evidence="12">
    <location>
        <begin position="448"/>
        <end position="521"/>
    </location>
</feature>
<dbReference type="CDD" id="cd16663">
    <property type="entry name" value="RING-Ubox_PPIL2"/>
    <property type="match status" value="1"/>
</dbReference>
<reference evidence="16" key="1">
    <citation type="submission" date="2022-11" db="UniProtKB">
        <authorList>
            <consortium name="WormBaseParasite"/>
        </authorList>
    </citation>
    <scope>IDENTIFICATION</scope>
</reference>
<dbReference type="GO" id="GO:0003755">
    <property type="term" value="F:peptidyl-prolyl cis-trans isomerase activity"/>
    <property type="evidence" value="ECO:0007669"/>
    <property type="project" value="UniProtKB-KW"/>
</dbReference>
<dbReference type="GO" id="GO:0071013">
    <property type="term" value="C:catalytic step 2 spliceosome"/>
    <property type="evidence" value="ECO:0007669"/>
    <property type="project" value="TreeGrafter"/>
</dbReference>
<evidence type="ECO:0000256" key="2">
    <source>
        <dbReference type="ARBA" id="ARBA00000971"/>
    </source>
</evidence>
<dbReference type="Proteomes" id="UP000887577">
    <property type="component" value="Unplaced"/>
</dbReference>
<feature type="domain" description="PPIase cyclophilin-type" evidence="13">
    <location>
        <begin position="287"/>
        <end position="434"/>
    </location>
</feature>
<dbReference type="InterPro" id="IPR026951">
    <property type="entry name" value="PPIL2_U-box_dom"/>
</dbReference>
<sequence>MGKKQHQGDKLYLTTKEWKDLYGGHKDDKTSKIQRAEFKKLPFTHCALSFIPFKDPVCSPEGIIFEMTAIYPYVKKNGINPVNGNKMSIKDLITLHFAKDNDGAFRCPVTYRIFTETSLIVAIKTTGNVYSQEAIDELNLKRNYLKDLLNEVPFQRKDIITLQDPNDVEKFNMEKFYHVQFDTKTKTEIADEKKAMESPMYYINNVSGEARTVLDKLKTIEKEAERKEETAKIADKINAAHYSEGKVSTGFTSTTFEPVTQNLSAVLEDNIVRYSRVTKNGYVQVITNYGPLNLELYCKIAPKACENFIVHCKNGYYNNTRFHRLVPGFILQGGDPDGTGKGGISIFGKPFEDEISGSYRHDKKGVLSMANKGTNTNRSQFFLTLDKTSHLDGKHTIFGRLVGGMETLNIIEQIGTEDSSEEPREPVYFVKAEVFFDPFEIAEAEVQKQRAALQRGENSKDETEEETKPKPKTFRRGVGKYINPNASKRPAAKDISIEAGPSGIPKKKPALKSTLNDFSSW</sequence>
<keyword evidence="9" id="KW-0413">Isomerase</keyword>
<accession>A0A914XTU3</accession>
<evidence type="ECO:0000256" key="9">
    <source>
        <dbReference type="ARBA" id="ARBA00023235"/>
    </source>
</evidence>
<dbReference type="InterPro" id="IPR044666">
    <property type="entry name" value="Cyclophilin_A-like"/>
</dbReference>
<dbReference type="InterPro" id="IPR013083">
    <property type="entry name" value="Znf_RING/FYVE/PHD"/>
</dbReference>
<dbReference type="PANTHER" id="PTHR45625">
    <property type="entry name" value="PEPTIDYL-PROLYL CIS-TRANS ISOMERASE-RELATED"/>
    <property type="match status" value="1"/>
</dbReference>
<organism evidence="15 16">
    <name type="scientific">Panagrolaimus superbus</name>
    <dbReference type="NCBI Taxonomy" id="310955"/>
    <lineage>
        <taxon>Eukaryota</taxon>
        <taxon>Metazoa</taxon>
        <taxon>Ecdysozoa</taxon>
        <taxon>Nematoda</taxon>
        <taxon>Chromadorea</taxon>
        <taxon>Rhabditida</taxon>
        <taxon>Tylenchina</taxon>
        <taxon>Panagrolaimomorpha</taxon>
        <taxon>Panagrolaimoidea</taxon>
        <taxon>Panagrolaimidae</taxon>
        <taxon>Panagrolaimus</taxon>
    </lineage>
</organism>
<keyword evidence="8" id="KW-0697">Rotamase</keyword>
<dbReference type="InterPro" id="IPR003613">
    <property type="entry name" value="Ubox_domain"/>
</dbReference>
<evidence type="ECO:0000256" key="11">
    <source>
        <dbReference type="SAM" id="Coils"/>
    </source>
</evidence>
<comment type="catalytic activity">
    <reaction evidence="1">
        <text>S-ubiquitinyl-[E2 ubiquitin-conjugating enzyme]-L-cysteine + [acceptor protein]-L-lysine = [E2 ubiquitin-conjugating enzyme]-L-cysteine + N(6)-ubiquitinyl-[acceptor protein]-L-lysine.</text>
        <dbReference type="EC" id="2.3.2.27"/>
    </reaction>
</comment>
<evidence type="ECO:0000256" key="10">
    <source>
        <dbReference type="ARBA" id="ARBA00023242"/>
    </source>
</evidence>
<dbReference type="FunFam" id="2.40.100.10:FF:000014">
    <property type="entry name" value="Peptidyl-prolyl cis-trans isomerase cyp65"/>
    <property type="match status" value="1"/>
</dbReference>
<dbReference type="Gene3D" id="3.30.40.10">
    <property type="entry name" value="Zinc/RING finger domain, C3HC4 (zinc finger)"/>
    <property type="match status" value="1"/>
</dbReference>
<comment type="catalytic activity">
    <reaction evidence="2">
        <text>[protein]-peptidylproline (omega=180) = [protein]-peptidylproline (omega=0)</text>
        <dbReference type="Rhea" id="RHEA:16237"/>
        <dbReference type="Rhea" id="RHEA-COMP:10747"/>
        <dbReference type="Rhea" id="RHEA-COMP:10748"/>
        <dbReference type="ChEBI" id="CHEBI:83833"/>
        <dbReference type="ChEBI" id="CHEBI:83834"/>
        <dbReference type="EC" id="5.2.1.8"/>
    </reaction>
</comment>
<feature type="domain" description="U-box" evidence="14">
    <location>
        <begin position="39"/>
        <end position="112"/>
    </location>
</feature>
<dbReference type="SMART" id="SM00504">
    <property type="entry name" value="Ubox"/>
    <property type="match status" value="1"/>
</dbReference>
<comment type="subcellular location">
    <subcellularLocation>
        <location evidence="4">Nucleus</location>
    </subcellularLocation>
</comment>
<keyword evidence="15" id="KW-1185">Reference proteome</keyword>
<evidence type="ECO:0000256" key="6">
    <source>
        <dbReference type="ARBA" id="ARBA00022679"/>
    </source>
</evidence>
<evidence type="ECO:0000313" key="16">
    <source>
        <dbReference type="WBParaSite" id="PSU_v2.g10681.t1"/>
    </source>
</evidence>
<evidence type="ECO:0000256" key="3">
    <source>
        <dbReference type="ARBA" id="ARBA00003697"/>
    </source>
</evidence>
<keyword evidence="11" id="KW-0175">Coiled coil</keyword>
<evidence type="ECO:0000256" key="1">
    <source>
        <dbReference type="ARBA" id="ARBA00000900"/>
    </source>
</evidence>
<dbReference type="GO" id="GO:0000209">
    <property type="term" value="P:protein polyubiquitination"/>
    <property type="evidence" value="ECO:0007669"/>
    <property type="project" value="TreeGrafter"/>
</dbReference>
<dbReference type="PROSITE" id="PS51698">
    <property type="entry name" value="U_BOX"/>
    <property type="match status" value="1"/>
</dbReference>
<keyword evidence="6" id="KW-0808">Transferase</keyword>
<dbReference type="SUPFAM" id="SSF50891">
    <property type="entry name" value="Cyclophilin-like"/>
    <property type="match status" value="1"/>
</dbReference>
<evidence type="ECO:0000256" key="8">
    <source>
        <dbReference type="ARBA" id="ARBA00023110"/>
    </source>
</evidence>
<dbReference type="SUPFAM" id="SSF57850">
    <property type="entry name" value="RING/U-box"/>
    <property type="match status" value="1"/>
</dbReference>